<dbReference type="Pfam" id="PF04073">
    <property type="entry name" value="tRNA_edit"/>
    <property type="match status" value="1"/>
</dbReference>
<evidence type="ECO:0000313" key="2">
    <source>
        <dbReference type="EMBL" id="MFC4556433.1"/>
    </source>
</evidence>
<feature type="domain" description="YbaK/aminoacyl-tRNA synthetase-associated" evidence="1">
    <location>
        <begin position="63"/>
        <end position="185"/>
    </location>
</feature>
<proteinExistence type="predicted"/>
<name>A0ABV9DEF3_9MICO</name>
<dbReference type="SUPFAM" id="SSF55826">
    <property type="entry name" value="YbaK/ProRS associated domain"/>
    <property type="match status" value="1"/>
</dbReference>
<evidence type="ECO:0000259" key="1">
    <source>
        <dbReference type="Pfam" id="PF04073"/>
    </source>
</evidence>
<sequence>MSAAPEPTPVPGEPGALAFGTLTWVPALGRADLLADPVAAALGRLAEVDAEAAQQILVAEIDPALADTAAMTEAYELPLAASANCVLVAGKRAGDERVAACVVRATTRADVNNVVRRLLDVRKASFWPMDQAVTASGMEYGAITPVGVPTSWRLLLDTRVTSGPAIVGSGVRHSKLLLPGEVLARLEGAEVVTGLGVDVG</sequence>
<dbReference type="Gene3D" id="3.90.960.10">
    <property type="entry name" value="YbaK/aminoacyl-tRNA synthetase-associated domain"/>
    <property type="match status" value="1"/>
</dbReference>
<accession>A0ABV9DEF3</accession>
<dbReference type="EMBL" id="JBHSGF010000012">
    <property type="protein sequence ID" value="MFC4556433.1"/>
    <property type="molecule type" value="Genomic_DNA"/>
</dbReference>
<protein>
    <submittedName>
        <fullName evidence="2">YbaK/EbsC family protein</fullName>
    </submittedName>
</protein>
<dbReference type="InterPro" id="IPR007214">
    <property type="entry name" value="YbaK/aa-tRNA-synth-assoc-dom"/>
</dbReference>
<organism evidence="2 3">
    <name type="scientific">Georgenia faecalis</name>
    <dbReference type="NCBI Taxonomy" id="2483799"/>
    <lineage>
        <taxon>Bacteria</taxon>
        <taxon>Bacillati</taxon>
        <taxon>Actinomycetota</taxon>
        <taxon>Actinomycetes</taxon>
        <taxon>Micrococcales</taxon>
        <taxon>Bogoriellaceae</taxon>
        <taxon>Georgenia</taxon>
    </lineage>
</organism>
<comment type="caution">
    <text evidence="2">The sequence shown here is derived from an EMBL/GenBank/DDBJ whole genome shotgun (WGS) entry which is preliminary data.</text>
</comment>
<keyword evidence="3" id="KW-1185">Reference proteome</keyword>
<reference evidence="3" key="1">
    <citation type="journal article" date="2019" name="Int. J. Syst. Evol. Microbiol.">
        <title>The Global Catalogue of Microorganisms (GCM) 10K type strain sequencing project: providing services to taxonomists for standard genome sequencing and annotation.</title>
        <authorList>
            <consortium name="The Broad Institute Genomics Platform"/>
            <consortium name="The Broad Institute Genome Sequencing Center for Infectious Disease"/>
            <person name="Wu L."/>
            <person name="Ma J."/>
        </authorList>
    </citation>
    <scope>NUCLEOTIDE SEQUENCE [LARGE SCALE GENOMIC DNA]</scope>
    <source>
        <strain evidence="3">JCM 3369</strain>
    </source>
</reference>
<gene>
    <name evidence="2" type="ORF">ACFO3F_14360</name>
</gene>
<dbReference type="InterPro" id="IPR036754">
    <property type="entry name" value="YbaK/aa-tRNA-synt-asso_dom_sf"/>
</dbReference>
<dbReference type="RefSeq" id="WP_122824395.1">
    <property type="nucleotide sequence ID" value="NZ_CP033325.1"/>
</dbReference>
<dbReference type="Proteomes" id="UP001595955">
    <property type="component" value="Unassembled WGS sequence"/>
</dbReference>
<evidence type="ECO:0000313" key="3">
    <source>
        <dbReference type="Proteomes" id="UP001595955"/>
    </source>
</evidence>